<dbReference type="SUPFAM" id="SSF53850">
    <property type="entry name" value="Periplasmic binding protein-like II"/>
    <property type="match status" value="1"/>
</dbReference>
<dbReference type="EMBL" id="AGEG01000014">
    <property type="protein sequence ID" value="EHR36522.1"/>
    <property type="molecule type" value="Genomic_DNA"/>
</dbReference>
<feature type="region of interest" description="Disordered" evidence="5">
    <location>
        <begin position="652"/>
        <end position="685"/>
    </location>
</feature>
<evidence type="ECO:0000256" key="2">
    <source>
        <dbReference type="ARBA" id="ARBA00005695"/>
    </source>
</evidence>
<feature type="compositionally biased region" description="Acidic residues" evidence="5">
    <location>
        <begin position="661"/>
        <end position="685"/>
    </location>
</feature>
<evidence type="ECO:0000313" key="8">
    <source>
        <dbReference type="EMBL" id="EHR36522.1"/>
    </source>
</evidence>
<evidence type="ECO:0000256" key="6">
    <source>
        <dbReference type="SAM" id="SignalP"/>
    </source>
</evidence>
<organism evidence="8 9">
    <name type="scientific">Facklamia languida CCUG 37842</name>
    <dbReference type="NCBI Taxonomy" id="883113"/>
    <lineage>
        <taxon>Bacteria</taxon>
        <taxon>Bacillati</taxon>
        <taxon>Bacillota</taxon>
        <taxon>Bacilli</taxon>
        <taxon>Lactobacillales</taxon>
        <taxon>Aerococcaceae</taxon>
        <taxon>Facklamia</taxon>
    </lineage>
</organism>
<gene>
    <name evidence="8" type="ORF">HMPREF9708_01194</name>
</gene>
<keyword evidence="4 6" id="KW-0732">Signal</keyword>
<dbReference type="Gene3D" id="3.90.76.10">
    <property type="entry name" value="Dipeptide-binding Protein, Domain 1"/>
    <property type="match status" value="1"/>
</dbReference>
<dbReference type="Pfam" id="PF00496">
    <property type="entry name" value="SBP_bac_5"/>
    <property type="match status" value="1"/>
</dbReference>
<evidence type="ECO:0000256" key="5">
    <source>
        <dbReference type="SAM" id="MobiDB-lite"/>
    </source>
</evidence>
<dbReference type="InterPro" id="IPR000914">
    <property type="entry name" value="SBP_5_dom"/>
</dbReference>
<dbReference type="InterPro" id="IPR039424">
    <property type="entry name" value="SBP_5"/>
</dbReference>
<name>H3NK05_9LACT</name>
<evidence type="ECO:0000256" key="4">
    <source>
        <dbReference type="ARBA" id="ARBA00022729"/>
    </source>
</evidence>
<keyword evidence="9" id="KW-1185">Reference proteome</keyword>
<dbReference type="CDD" id="cd08504">
    <property type="entry name" value="PBP2_OppA"/>
    <property type="match status" value="1"/>
</dbReference>
<evidence type="ECO:0000259" key="7">
    <source>
        <dbReference type="Pfam" id="PF00496"/>
    </source>
</evidence>
<accession>H3NK05</accession>
<dbReference type="RefSeq" id="WP_006309393.1">
    <property type="nucleotide sequence ID" value="NZ_JH601133.1"/>
</dbReference>
<sequence length="685" mass="76099">MKHTLKKAFVSFAAVLALGSVVAPLAASAQEEGELGTEFKATYLSDPSTLDYIFTQRQTNSMHAVNFVEGLYENDQYGNYIPAAAESHEVSEDGLTYTYKIRPGIKWVDMNGNEYAETTAHDWVAGLKHAVDVQSELLPIVADSIAGLADYINGDITDFEEVGVKALDDYTLQYTLTRPEPYFNSKTTYGILYPVNQEFLDAVGEDFGSLSPDSILYNGPFILTNLTAKSQIEYIKNEAYWDKDNVHLDLVQYTYNDGSDPEVYYRLFRDGAVSSFRVDPTLPIYGDVQKEYEGYITQQQRTGTAFMVQFNLNRIKHEATGKESNKQHEDTRQALLNKKFRQAIMFGFNRHTYLSQRYGEEFAEADMRNTLVPPEFVNIGDQTFGEVVAEELEALNSDLYAGVDLSDGQDAFYDPEKASALFAEAKEELEGEGVEFPIQIDFPVLESVPLDVNNAKSFKSSIEDALGAENVQVNIVLLAQDPYYAATYYATVASEVDYDITSASGWSPDYLDPSSYLDIYGPVDGSFIVNIGFDPILKEGAEDPYAEAREATGLYEYQKLIDEAASITDDLDARFAAYAKAQAYLTDEAISLPVYTGGSSLRVTKVVPFSGPYAYAGSSSDKFKYVKVQQEPVSYEQWEAAYEDWAANKISGSSISSNANDGEEDSEETSEESVNEDESSEEAAE</sequence>
<dbReference type="eggNOG" id="COG4166">
    <property type="taxonomic scope" value="Bacteria"/>
</dbReference>
<protein>
    <recommendedName>
        <fullName evidence="7">Solute-binding protein family 5 domain-containing protein</fullName>
    </recommendedName>
</protein>
<dbReference type="Proteomes" id="UP000006190">
    <property type="component" value="Unassembled WGS sequence"/>
</dbReference>
<dbReference type="HOGENOM" id="CLU_026497_0_0_9"/>
<reference evidence="8 9" key="1">
    <citation type="submission" date="2012-01" db="EMBL/GenBank/DDBJ databases">
        <title>The Genome Sequence of Facklamia languida CCUG 37842.</title>
        <authorList>
            <consortium name="The Broad Institute Genome Sequencing Platform"/>
            <person name="Earl A."/>
            <person name="Ward D."/>
            <person name="Feldgarden M."/>
            <person name="Gevers D."/>
            <person name="Huys G."/>
            <person name="Young S.K."/>
            <person name="Zeng Q."/>
            <person name="Gargeya S."/>
            <person name="Fitzgerald M."/>
            <person name="Haas B."/>
            <person name="Abouelleil A."/>
            <person name="Alvarado L."/>
            <person name="Arachchi H.M."/>
            <person name="Berlin A."/>
            <person name="Chapman S.B."/>
            <person name="Gearin G."/>
            <person name="Goldberg J."/>
            <person name="Griggs A."/>
            <person name="Gujja S."/>
            <person name="Hansen M."/>
            <person name="Heiman D."/>
            <person name="Howarth C."/>
            <person name="Larimer J."/>
            <person name="Lui A."/>
            <person name="MacDonald P.J.P."/>
            <person name="McCowen C."/>
            <person name="Montmayeur A."/>
            <person name="Murphy C."/>
            <person name="Neiman D."/>
            <person name="Pearson M."/>
            <person name="Priest M."/>
            <person name="Roberts A."/>
            <person name="Saif S."/>
            <person name="Shea T."/>
            <person name="Sisk P."/>
            <person name="Stolte C."/>
            <person name="Sykes S."/>
            <person name="Wortman J."/>
            <person name="Nusbaum C."/>
            <person name="Birren B."/>
        </authorList>
    </citation>
    <scope>NUCLEOTIDE SEQUENCE [LARGE SCALE GENOMIC DNA]</scope>
    <source>
        <strain evidence="8 9">CCUG 37842</strain>
    </source>
</reference>
<evidence type="ECO:0000313" key="9">
    <source>
        <dbReference type="Proteomes" id="UP000006190"/>
    </source>
</evidence>
<dbReference type="STRING" id="883113.HMPREF9708_01194"/>
<dbReference type="PIRSF" id="PIRSF002741">
    <property type="entry name" value="MppA"/>
    <property type="match status" value="1"/>
</dbReference>
<dbReference type="GO" id="GO:0030313">
    <property type="term" value="C:cell envelope"/>
    <property type="evidence" value="ECO:0007669"/>
    <property type="project" value="UniProtKB-SubCell"/>
</dbReference>
<dbReference type="PANTHER" id="PTHR30290">
    <property type="entry name" value="PERIPLASMIC BINDING COMPONENT OF ABC TRANSPORTER"/>
    <property type="match status" value="1"/>
</dbReference>
<feature type="signal peptide" evidence="6">
    <location>
        <begin position="1"/>
        <end position="29"/>
    </location>
</feature>
<feature type="chain" id="PRO_5003591108" description="Solute-binding protein family 5 domain-containing protein" evidence="6">
    <location>
        <begin position="30"/>
        <end position="685"/>
    </location>
</feature>
<comment type="subcellular location">
    <subcellularLocation>
        <location evidence="1">Cell envelope</location>
    </subcellularLocation>
</comment>
<comment type="caution">
    <text evidence="8">The sequence shown here is derived from an EMBL/GenBank/DDBJ whole genome shotgun (WGS) entry which is preliminary data.</text>
</comment>
<dbReference type="GO" id="GO:0015833">
    <property type="term" value="P:peptide transport"/>
    <property type="evidence" value="ECO:0007669"/>
    <property type="project" value="TreeGrafter"/>
</dbReference>
<dbReference type="OrthoDB" id="2255988at2"/>
<comment type="similarity">
    <text evidence="2">Belongs to the bacterial solute-binding protein 5 family.</text>
</comment>
<dbReference type="GO" id="GO:1904680">
    <property type="term" value="F:peptide transmembrane transporter activity"/>
    <property type="evidence" value="ECO:0007669"/>
    <property type="project" value="TreeGrafter"/>
</dbReference>
<evidence type="ECO:0000256" key="3">
    <source>
        <dbReference type="ARBA" id="ARBA00022448"/>
    </source>
</evidence>
<evidence type="ECO:0000256" key="1">
    <source>
        <dbReference type="ARBA" id="ARBA00004196"/>
    </source>
</evidence>
<dbReference type="PANTHER" id="PTHR30290:SF10">
    <property type="entry name" value="PERIPLASMIC OLIGOPEPTIDE-BINDING PROTEIN-RELATED"/>
    <property type="match status" value="1"/>
</dbReference>
<dbReference type="PATRIC" id="fig|883113.3.peg.1189"/>
<dbReference type="GO" id="GO:0043190">
    <property type="term" value="C:ATP-binding cassette (ABC) transporter complex"/>
    <property type="evidence" value="ECO:0007669"/>
    <property type="project" value="InterPro"/>
</dbReference>
<dbReference type="InterPro" id="IPR030678">
    <property type="entry name" value="Peptide/Ni-bd"/>
</dbReference>
<keyword evidence="3" id="KW-0813">Transport</keyword>
<proteinExistence type="inferred from homology"/>
<dbReference type="Gene3D" id="3.10.105.10">
    <property type="entry name" value="Dipeptide-binding Protein, Domain 3"/>
    <property type="match status" value="1"/>
</dbReference>
<dbReference type="AlphaFoldDB" id="H3NK05"/>
<dbReference type="Gene3D" id="3.40.190.10">
    <property type="entry name" value="Periplasmic binding protein-like II"/>
    <property type="match status" value="1"/>
</dbReference>
<dbReference type="GO" id="GO:0042597">
    <property type="term" value="C:periplasmic space"/>
    <property type="evidence" value="ECO:0007669"/>
    <property type="project" value="UniProtKB-ARBA"/>
</dbReference>
<feature type="domain" description="Solute-binding protein family 5" evidence="7">
    <location>
        <begin position="80"/>
        <end position="520"/>
    </location>
</feature>